<accession>A0ABD0NRP2</accession>
<dbReference type="Proteomes" id="UP001529510">
    <property type="component" value="Unassembled WGS sequence"/>
</dbReference>
<evidence type="ECO:0000313" key="2">
    <source>
        <dbReference type="EMBL" id="KAL0163816.1"/>
    </source>
</evidence>
<proteinExistence type="predicted"/>
<evidence type="ECO:0000313" key="3">
    <source>
        <dbReference type="Proteomes" id="UP001529510"/>
    </source>
</evidence>
<keyword evidence="3" id="KW-1185">Reference proteome</keyword>
<gene>
    <name evidence="2" type="ORF">M9458_039569</name>
</gene>
<organism evidence="2 3">
    <name type="scientific">Cirrhinus mrigala</name>
    <name type="common">Mrigala</name>
    <dbReference type="NCBI Taxonomy" id="683832"/>
    <lineage>
        <taxon>Eukaryota</taxon>
        <taxon>Metazoa</taxon>
        <taxon>Chordata</taxon>
        <taxon>Craniata</taxon>
        <taxon>Vertebrata</taxon>
        <taxon>Euteleostomi</taxon>
        <taxon>Actinopterygii</taxon>
        <taxon>Neopterygii</taxon>
        <taxon>Teleostei</taxon>
        <taxon>Ostariophysi</taxon>
        <taxon>Cypriniformes</taxon>
        <taxon>Cyprinidae</taxon>
        <taxon>Labeoninae</taxon>
        <taxon>Labeonini</taxon>
        <taxon>Cirrhinus</taxon>
    </lineage>
</organism>
<feature type="region of interest" description="Disordered" evidence="1">
    <location>
        <begin position="31"/>
        <end position="56"/>
    </location>
</feature>
<protein>
    <submittedName>
        <fullName evidence="2">Uncharacterized protein</fullName>
    </submittedName>
</protein>
<dbReference type="AlphaFoldDB" id="A0ABD0NRP2"/>
<name>A0ABD0NRP2_CIRMR</name>
<comment type="caution">
    <text evidence="2">The sequence shown here is derived from an EMBL/GenBank/DDBJ whole genome shotgun (WGS) entry which is preliminary data.</text>
</comment>
<feature type="non-terminal residue" evidence="2">
    <location>
        <position position="1"/>
    </location>
</feature>
<evidence type="ECO:0000256" key="1">
    <source>
        <dbReference type="SAM" id="MobiDB-lite"/>
    </source>
</evidence>
<reference evidence="2 3" key="1">
    <citation type="submission" date="2024-05" db="EMBL/GenBank/DDBJ databases">
        <title>Genome sequencing and assembly of Indian major carp, Cirrhinus mrigala (Hamilton, 1822).</title>
        <authorList>
            <person name="Mohindra V."/>
            <person name="Chowdhury L.M."/>
            <person name="Lal K."/>
            <person name="Jena J.K."/>
        </authorList>
    </citation>
    <scope>NUCLEOTIDE SEQUENCE [LARGE SCALE GENOMIC DNA]</scope>
    <source>
        <strain evidence="2">CM1030</strain>
        <tissue evidence="2">Blood</tissue>
    </source>
</reference>
<sequence length="56" mass="6111">DSKFAMVNIGTVLYQCAKFHNFPTSGSMGCHRLKSGRRRRKPTDTIGAFAPSVLGP</sequence>
<dbReference type="EMBL" id="JAMKFB020000020">
    <property type="protein sequence ID" value="KAL0163816.1"/>
    <property type="molecule type" value="Genomic_DNA"/>
</dbReference>
<feature type="compositionally biased region" description="Basic residues" evidence="1">
    <location>
        <begin position="31"/>
        <end position="41"/>
    </location>
</feature>